<dbReference type="Proteomes" id="UP000256429">
    <property type="component" value="Unassembled WGS sequence"/>
</dbReference>
<keyword evidence="2" id="KW-1185">Reference proteome</keyword>
<gene>
    <name evidence="1" type="ORF">BX611_0346</name>
</gene>
<protein>
    <submittedName>
        <fullName evidence="1">Uncharacterized protein DUF2797</fullName>
    </submittedName>
</protein>
<evidence type="ECO:0000313" key="2">
    <source>
        <dbReference type="Proteomes" id="UP000256429"/>
    </source>
</evidence>
<organism evidence="1 2">
    <name type="scientific">Lutibacter oceani</name>
    <dbReference type="NCBI Taxonomy" id="1853311"/>
    <lineage>
        <taxon>Bacteria</taxon>
        <taxon>Pseudomonadati</taxon>
        <taxon>Bacteroidota</taxon>
        <taxon>Flavobacteriia</taxon>
        <taxon>Flavobacteriales</taxon>
        <taxon>Flavobacteriaceae</taxon>
        <taxon>Lutibacter</taxon>
    </lineage>
</organism>
<dbReference type="InterPro" id="IPR021246">
    <property type="entry name" value="DUF2797"/>
</dbReference>
<evidence type="ECO:0000313" key="1">
    <source>
        <dbReference type="EMBL" id="REE83066.1"/>
    </source>
</evidence>
<accession>A0A3D9S155</accession>
<proteinExistence type="predicted"/>
<dbReference type="Pfam" id="PF10977">
    <property type="entry name" value="DUF2797"/>
    <property type="match status" value="1"/>
</dbReference>
<reference evidence="1 2" key="1">
    <citation type="submission" date="2018-08" db="EMBL/GenBank/DDBJ databases">
        <title>Genomic Encyclopedia of Type Strains, Phase III (KMG-III): the genomes of soil and plant-associated and newly described type strains.</title>
        <authorList>
            <person name="Whitman W."/>
        </authorList>
    </citation>
    <scope>NUCLEOTIDE SEQUENCE [LARGE SCALE GENOMIC DNA]</scope>
    <source>
        <strain evidence="1 2">325-5</strain>
    </source>
</reference>
<dbReference type="RefSeq" id="WP_115877751.1">
    <property type="nucleotide sequence ID" value="NZ_QTTQ01000009.1"/>
</dbReference>
<dbReference type="EMBL" id="QTTQ01000009">
    <property type="protein sequence ID" value="REE83066.1"/>
    <property type="molecule type" value="Genomic_DNA"/>
</dbReference>
<sequence>MQYQTVLKKMKTELNDEVQYYLDVENDFLIFNQLLDKELEISFEGYQCLNCGEEKKIFRQGFCYECFYKSAAVGDWIMKPELSTAHEEIEDRDLDFEKKVQLQPHVVYLALSSNVKVGVTRKSQIPTRWIDQGASKAIEIVEVPNRYLAGITEVALKDYVSDKTSWQKMLKNEISDADLIEEREKLKAYIPEEAQEYFLANNGKITEINYPVLQYPTKIKTLNLEKAHVYSGKLKGVKGQYLLFEDNTVFNVRNNEGYRVIITVK</sequence>
<name>A0A3D9S155_9FLAO</name>
<comment type="caution">
    <text evidence="1">The sequence shown here is derived from an EMBL/GenBank/DDBJ whole genome shotgun (WGS) entry which is preliminary data.</text>
</comment>
<dbReference type="AlphaFoldDB" id="A0A3D9S155"/>
<dbReference type="OrthoDB" id="9775734at2"/>